<dbReference type="Pfam" id="PF00392">
    <property type="entry name" value="GntR"/>
    <property type="match status" value="1"/>
</dbReference>
<dbReference type="PANTHER" id="PTHR38445">
    <property type="entry name" value="HTH-TYPE TRANSCRIPTIONAL REPRESSOR YTRA"/>
    <property type="match status" value="1"/>
</dbReference>
<evidence type="ECO:0000256" key="3">
    <source>
        <dbReference type="ARBA" id="ARBA00023163"/>
    </source>
</evidence>
<gene>
    <name evidence="5" type="ORF">Psuf_003230</name>
</gene>
<dbReference type="AlphaFoldDB" id="A0A6F8YAC6"/>
<dbReference type="SMART" id="SM00345">
    <property type="entry name" value="HTH_GNTR"/>
    <property type="match status" value="1"/>
</dbReference>
<dbReference type="GO" id="GO:0003700">
    <property type="term" value="F:DNA-binding transcription factor activity"/>
    <property type="evidence" value="ECO:0007669"/>
    <property type="project" value="InterPro"/>
</dbReference>
<evidence type="ECO:0000259" key="4">
    <source>
        <dbReference type="PROSITE" id="PS50949"/>
    </source>
</evidence>
<reference evidence="5 6" key="1">
    <citation type="submission" date="2020-03" db="EMBL/GenBank/DDBJ databases">
        <title>Whole genome shotgun sequence of Phytohabitans suffuscus NBRC 105367.</title>
        <authorList>
            <person name="Komaki H."/>
            <person name="Tamura T."/>
        </authorList>
    </citation>
    <scope>NUCLEOTIDE SEQUENCE [LARGE SCALE GENOMIC DNA]</scope>
    <source>
        <strain evidence="5 6">NBRC 105367</strain>
    </source>
</reference>
<dbReference type="InterPro" id="IPR036390">
    <property type="entry name" value="WH_DNA-bd_sf"/>
</dbReference>
<dbReference type="PANTHER" id="PTHR38445:SF7">
    <property type="entry name" value="GNTR-FAMILY TRANSCRIPTIONAL REGULATOR"/>
    <property type="match status" value="1"/>
</dbReference>
<dbReference type="InterPro" id="IPR036388">
    <property type="entry name" value="WH-like_DNA-bd_sf"/>
</dbReference>
<keyword evidence="3" id="KW-0804">Transcription</keyword>
<dbReference type="RefSeq" id="WP_173152987.1">
    <property type="nucleotide sequence ID" value="NZ_AP022871.1"/>
</dbReference>
<proteinExistence type="predicted"/>
<dbReference type="CDD" id="cd07377">
    <property type="entry name" value="WHTH_GntR"/>
    <property type="match status" value="1"/>
</dbReference>
<sequence length="124" mass="13520">MRVIVSPTSGVPLYEQIVEQVRQQIMAGELAAGAALPSLRALAGELRVSLITTTRAYNDLAAEGLIVNVPGKGSFVARIDPDEARRNSLERARKGLREVVARTRHTGLVSLEELAAMLAEEWER</sequence>
<dbReference type="KEGG" id="psuu:Psuf_003230"/>
<dbReference type="GO" id="GO:0003677">
    <property type="term" value="F:DNA binding"/>
    <property type="evidence" value="ECO:0007669"/>
    <property type="project" value="UniProtKB-KW"/>
</dbReference>
<reference evidence="5 6" key="2">
    <citation type="submission" date="2020-03" db="EMBL/GenBank/DDBJ databases">
        <authorList>
            <person name="Ichikawa N."/>
            <person name="Kimura A."/>
            <person name="Kitahashi Y."/>
            <person name="Uohara A."/>
        </authorList>
    </citation>
    <scope>NUCLEOTIDE SEQUENCE [LARGE SCALE GENOMIC DNA]</scope>
    <source>
        <strain evidence="5 6">NBRC 105367</strain>
    </source>
</reference>
<keyword evidence="1" id="KW-0805">Transcription regulation</keyword>
<keyword evidence="6" id="KW-1185">Reference proteome</keyword>
<protein>
    <submittedName>
        <fullName evidence="5">GntR family transcriptional regulator</fullName>
    </submittedName>
</protein>
<accession>A0A6F8YAC6</accession>
<evidence type="ECO:0000256" key="1">
    <source>
        <dbReference type="ARBA" id="ARBA00023015"/>
    </source>
</evidence>
<dbReference type="Proteomes" id="UP000503011">
    <property type="component" value="Chromosome"/>
</dbReference>
<evidence type="ECO:0000313" key="6">
    <source>
        <dbReference type="Proteomes" id="UP000503011"/>
    </source>
</evidence>
<name>A0A6F8YAC6_9ACTN</name>
<keyword evidence="2" id="KW-0238">DNA-binding</keyword>
<dbReference type="EMBL" id="AP022871">
    <property type="protein sequence ID" value="BCB83010.1"/>
    <property type="molecule type" value="Genomic_DNA"/>
</dbReference>
<feature type="domain" description="HTH gntR-type" evidence="4">
    <location>
        <begin position="11"/>
        <end position="79"/>
    </location>
</feature>
<dbReference type="Gene3D" id="1.10.10.10">
    <property type="entry name" value="Winged helix-like DNA-binding domain superfamily/Winged helix DNA-binding domain"/>
    <property type="match status" value="1"/>
</dbReference>
<evidence type="ECO:0000256" key="2">
    <source>
        <dbReference type="ARBA" id="ARBA00023125"/>
    </source>
</evidence>
<organism evidence="5 6">
    <name type="scientific">Phytohabitans suffuscus</name>
    <dbReference type="NCBI Taxonomy" id="624315"/>
    <lineage>
        <taxon>Bacteria</taxon>
        <taxon>Bacillati</taxon>
        <taxon>Actinomycetota</taxon>
        <taxon>Actinomycetes</taxon>
        <taxon>Micromonosporales</taxon>
        <taxon>Micromonosporaceae</taxon>
    </lineage>
</organism>
<evidence type="ECO:0000313" key="5">
    <source>
        <dbReference type="EMBL" id="BCB83010.1"/>
    </source>
</evidence>
<dbReference type="InterPro" id="IPR000524">
    <property type="entry name" value="Tscrpt_reg_HTH_GntR"/>
</dbReference>
<dbReference type="PROSITE" id="PS50949">
    <property type="entry name" value="HTH_GNTR"/>
    <property type="match status" value="1"/>
</dbReference>
<dbReference type="SUPFAM" id="SSF46785">
    <property type="entry name" value="Winged helix' DNA-binding domain"/>
    <property type="match status" value="1"/>
</dbReference>